<comment type="caution">
    <text evidence="2">The sequence shown here is derived from an EMBL/GenBank/DDBJ whole genome shotgun (WGS) entry which is preliminary data.</text>
</comment>
<protein>
    <submittedName>
        <fullName evidence="2">Uncharacterized protein</fullName>
    </submittedName>
</protein>
<dbReference type="Proteomes" id="UP000057910">
    <property type="component" value="Unassembled WGS sequence"/>
</dbReference>
<evidence type="ECO:0000256" key="1">
    <source>
        <dbReference type="SAM" id="MobiDB-lite"/>
    </source>
</evidence>
<accession>A0ABD4DZN4</accession>
<evidence type="ECO:0000313" key="2">
    <source>
        <dbReference type="EMBL" id="KVN83443.1"/>
    </source>
</evidence>
<dbReference type="AlphaFoldDB" id="A0ABD4DZN4"/>
<dbReference type="EMBL" id="LPAD01000071">
    <property type="protein sequence ID" value="KVN83443.1"/>
    <property type="molecule type" value="Genomic_DNA"/>
</dbReference>
<gene>
    <name evidence="2" type="ORF">WJ68_16145</name>
</gene>
<sequence length="125" mass="13595">MAENQTAPSPTTPRKSRKAKPAKSRVERVDAALFKVRMRWGIAEVIGIPFTHLGRTFAVHQPAELERPPLPVWVASDIVSGLSLPGVEADSWQAARDMAIAALDALNPEKRDKAFAASEVLNEGI</sequence>
<reference evidence="2 3" key="1">
    <citation type="submission" date="2015-11" db="EMBL/GenBank/DDBJ databases">
        <title>Expanding the genomic diversity of Burkholderia species for the development of highly accurate diagnostics.</title>
        <authorList>
            <person name="Sahl J."/>
            <person name="Keim P."/>
            <person name="Wagner D."/>
        </authorList>
    </citation>
    <scope>NUCLEOTIDE SEQUENCE [LARGE SCALE GENOMIC DNA]</scope>
    <source>
        <strain evidence="2 3">MSMB1585WGS</strain>
    </source>
</reference>
<evidence type="ECO:0000313" key="3">
    <source>
        <dbReference type="Proteomes" id="UP000057910"/>
    </source>
</evidence>
<proteinExistence type="predicted"/>
<feature type="compositionally biased region" description="Basic residues" evidence="1">
    <location>
        <begin position="14"/>
        <end position="23"/>
    </location>
</feature>
<organism evidence="2 3">
    <name type="scientific">Burkholderia ubonensis</name>
    <dbReference type="NCBI Taxonomy" id="101571"/>
    <lineage>
        <taxon>Bacteria</taxon>
        <taxon>Pseudomonadati</taxon>
        <taxon>Pseudomonadota</taxon>
        <taxon>Betaproteobacteria</taxon>
        <taxon>Burkholderiales</taxon>
        <taxon>Burkholderiaceae</taxon>
        <taxon>Burkholderia</taxon>
        <taxon>Burkholderia cepacia complex</taxon>
    </lineage>
</organism>
<dbReference type="RefSeq" id="WP_060040278.1">
    <property type="nucleotide sequence ID" value="NZ_LPAD01000071.1"/>
</dbReference>
<feature type="region of interest" description="Disordered" evidence="1">
    <location>
        <begin position="1"/>
        <end position="25"/>
    </location>
</feature>
<name>A0ABD4DZN4_9BURK</name>